<sequence>MRVNQDSRTIKKGEWFVAIKGGNFDGHEFIVEALKKGAVGVLEINELYELARRKLAKINPKVIAVTGSYGKTTTKEAVYKVLSKKYSVLRTQGNLNTPLGVAMEVVNNLKSHHRVLVAEVGMDRAGEIRETCSIILPRIAVITAIGEMHLEKLGTLEKIRRAKAEILESLPKNGIAVLNSDDPSVVRVAEVFGGKKVWYGFSKNSQVRLDTLPKFRIKLLGKASISNALAAAAVGRVMGLPDSGIVKSLSGLRPKKGRLFLIKGRKGITVIDDTYNAGPRSVANALEVLRSLPAKRRIAVFGDMLELGRLEKQAHERIVSDAARVVDIFVPVGERMNRAVSKTGVSFVPIDLLSLEVGDLVLVKGSRGMRMEEIVDDILKNAY</sequence>
<dbReference type="GO" id="GO:0005524">
    <property type="term" value="F:ATP binding"/>
    <property type="evidence" value="ECO:0007669"/>
    <property type="project" value="UniProtKB-UniRule"/>
</dbReference>
<accession>A0A0T5ZY17</accession>
<proteinExistence type="inferred from homology"/>
<dbReference type="InterPro" id="IPR005863">
    <property type="entry name" value="UDP-N-AcMur_synth"/>
</dbReference>
<dbReference type="AlphaFoldDB" id="A0A0T5ZY17"/>
<dbReference type="InterPro" id="IPR000713">
    <property type="entry name" value="Mur_ligase_N"/>
</dbReference>
<dbReference type="NCBIfam" id="TIGR01143">
    <property type="entry name" value="murF"/>
    <property type="match status" value="1"/>
</dbReference>
<comment type="function">
    <text evidence="10 11">Involved in cell wall formation. Catalyzes the final step in the synthesis of UDP-N-acetylmuramoyl-pentapeptide, the precursor of murein.</text>
</comment>
<dbReference type="InterPro" id="IPR004101">
    <property type="entry name" value="Mur_ligase_C"/>
</dbReference>
<comment type="similarity">
    <text evidence="10">Belongs to the MurCDEF family. MurF subfamily.</text>
</comment>
<comment type="subcellular location">
    <subcellularLocation>
        <location evidence="10 11">Cytoplasm</location>
    </subcellularLocation>
</comment>
<evidence type="ECO:0000256" key="4">
    <source>
        <dbReference type="ARBA" id="ARBA00022741"/>
    </source>
</evidence>
<evidence type="ECO:0000313" key="15">
    <source>
        <dbReference type="EMBL" id="KRT67566.1"/>
    </source>
</evidence>
<keyword evidence="3 10" id="KW-0132">Cell division</keyword>
<keyword evidence="4 10" id="KW-0547">Nucleotide-binding</keyword>
<evidence type="ECO:0000259" key="14">
    <source>
        <dbReference type="Pfam" id="PF08245"/>
    </source>
</evidence>
<evidence type="ECO:0000256" key="9">
    <source>
        <dbReference type="ARBA" id="ARBA00023316"/>
    </source>
</evidence>
<dbReference type="Gene3D" id="3.40.1390.10">
    <property type="entry name" value="MurE/MurF, N-terminal domain"/>
    <property type="match status" value="1"/>
</dbReference>
<organism evidence="15 16">
    <name type="scientific">candidate division WWE3 bacterium CSP1-7</name>
    <dbReference type="NCBI Taxonomy" id="1576480"/>
    <lineage>
        <taxon>Bacteria</taxon>
        <taxon>Katanobacteria</taxon>
    </lineage>
</organism>
<feature type="binding site" evidence="10">
    <location>
        <begin position="67"/>
        <end position="73"/>
    </location>
    <ligand>
        <name>ATP</name>
        <dbReference type="ChEBI" id="CHEBI:30616"/>
    </ligand>
</feature>
<dbReference type="SUPFAM" id="SSF53623">
    <property type="entry name" value="MurD-like peptide ligases, catalytic domain"/>
    <property type="match status" value="1"/>
</dbReference>
<dbReference type="Gene3D" id="3.40.1190.10">
    <property type="entry name" value="Mur-like, catalytic domain"/>
    <property type="match status" value="1"/>
</dbReference>
<dbReference type="UniPathway" id="UPA00219"/>
<dbReference type="Pfam" id="PF01225">
    <property type="entry name" value="Mur_ligase"/>
    <property type="match status" value="1"/>
</dbReference>
<keyword evidence="2 10" id="KW-0436">Ligase</keyword>
<keyword evidence="1 10" id="KW-0963">Cytoplasm</keyword>
<comment type="catalytic activity">
    <reaction evidence="10 11">
        <text>D-alanyl-D-alanine + UDP-N-acetyl-alpha-D-muramoyl-L-alanyl-gamma-D-glutamyl-meso-2,6-diaminopimelate + ATP = UDP-N-acetyl-alpha-D-muramoyl-L-alanyl-gamma-D-glutamyl-meso-2,6-diaminopimeloyl-D-alanyl-D-alanine + ADP + phosphate + H(+)</text>
        <dbReference type="Rhea" id="RHEA:28374"/>
        <dbReference type="ChEBI" id="CHEBI:15378"/>
        <dbReference type="ChEBI" id="CHEBI:30616"/>
        <dbReference type="ChEBI" id="CHEBI:43474"/>
        <dbReference type="ChEBI" id="CHEBI:57822"/>
        <dbReference type="ChEBI" id="CHEBI:61386"/>
        <dbReference type="ChEBI" id="CHEBI:83905"/>
        <dbReference type="ChEBI" id="CHEBI:456216"/>
        <dbReference type="EC" id="6.3.2.10"/>
    </reaction>
</comment>
<dbReference type="HAMAP" id="MF_02019">
    <property type="entry name" value="MurF"/>
    <property type="match status" value="1"/>
</dbReference>
<dbReference type="Pfam" id="PF02875">
    <property type="entry name" value="Mur_ligase_C"/>
    <property type="match status" value="1"/>
</dbReference>
<dbReference type="PANTHER" id="PTHR43024">
    <property type="entry name" value="UDP-N-ACETYLMURAMOYL-TRIPEPTIDE--D-ALANYL-D-ALANINE LIGASE"/>
    <property type="match status" value="1"/>
</dbReference>
<dbReference type="GO" id="GO:0047480">
    <property type="term" value="F:UDP-N-acetylmuramoyl-tripeptide-D-alanyl-D-alanine ligase activity"/>
    <property type="evidence" value="ECO:0007669"/>
    <property type="project" value="UniProtKB-UniRule"/>
</dbReference>
<evidence type="ECO:0000256" key="3">
    <source>
        <dbReference type="ARBA" id="ARBA00022618"/>
    </source>
</evidence>
<dbReference type="Proteomes" id="UP000051297">
    <property type="component" value="Unassembled WGS sequence"/>
</dbReference>
<dbReference type="GO" id="GO:0051301">
    <property type="term" value="P:cell division"/>
    <property type="evidence" value="ECO:0007669"/>
    <property type="project" value="UniProtKB-KW"/>
</dbReference>
<evidence type="ECO:0000256" key="11">
    <source>
        <dbReference type="RuleBase" id="RU004136"/>
    </source>
</evidence>
<dbReference type="InterPro" id="IPR013221">
    <property type="entry name" value="Mur_ligase_cen"/>
</dbReference>
<evidence type="ECO:0000256" key="8">
    <source>
        <dbReference type="ARBA" id="ARBA00023306"/>
    </source>
</evidence>
<dbReference type="GO" id="GO:0008360">
    <property type="term" value="P:regulation of cell shape"/>
    <property type="evidence" value="ECO:0007669"/>
    <property type="project" value="UniProtKB-KW"/>
</dbReference>
<evidence type="ECO:0000256" key="7">
    <source>
        <dbReference type="ARBA" id="ARBA00022984"/>
    </source>
</evidence>
<gene>
    <name evidence="10" type="primary">murF</name>
    <name evidence="15" type="ORF">XU08_C0002G0125</name>
</gene>
<keyword evidence="7 10" id="KW-0573">Peptidoglycan synthesis</keyword>
<evidence type="ECO:0000256" key="6">
    <source>
        <dbReference type="ARBA" id="ARBA00022960"/>
    </source>
</evidence>
<keyword evidence="9 10" id="KW-0961">Cell wall biogenesis/degradation</keyword>
<dbReference type="EMBL" id="LDXK01000002">
    <property type="protein sequence ID" value="KRT67566.1"/>
    <property type="molecule type" value="Genomic_DNA"/>
</dbReference>
<dbReference type="PANTHER" id="PTHR43024:SF1">
    <property type="entry name" value="UDP-N-ACETYLMURAMOYL-TRIPEPTIDE--D-ALANYL-D-ALANINE LIGASE"/>
    <property type="match status" value="1"/>
</dbReference>
<feature type="domain" description="Mur ligase central" evidence="14">
    <location>
        <begin position="65"/>
        <end position="234"/>
    </location>
</feature>
<protein>
    <recommendedName>
        <fullName evidence="10 11">UDP-N-acetylmuramoyl-tripeptide--D-alanyl-D-alanine ligase</fullName>
        <ecNumber evidence="10 11">6.3.2.10</ecNumber>
    </recommendedName>
    <alternativeName>
        <fullName evidence="10">D-alanyl-D-alanine-adding enzyme</fullName>
    </alternativeName>
</protein>
<keyword evidence="5 10" id="KW-0067">ATP-binding</keyword>
<comment type="pathway">
    <text evidence="10 11">Cell wall biogenesis; peptidoglycan biosynthesis.</text>
</comment>
<dbReference type="InterPro" id="IPR051046">
    <property type="entry name" value="MurCDEF_CellWall_CoF430Synth"/>
</dbReference>
<dbReference type="PATRIC" id="fig|1576480.3.peg.384"/>
<evidence type="ECO:0000256" key="10">
    <source>
        <dbReference type="HAMAP-Rule" id="MF_02019"/>
    </source>
</evidence>
<feature type="domain" description="Mur ligase N-terminal catalytic" evidence="12">
    <location>
        <begin position="4"/>
        <end position="42"/>
    </location>
</feature>
<dbReference type="InterPro" id="IPR036615">
    <property type="entry name" value="Mur_ligase_C_dom_sf"/>
</dbReference>
<evidence type="ECO:0000259" key="12">
    <source>
        <dbReference type="Pfam" id="PF01225"/>
    </source>
</evidence>
<evidence type="ECO:0000313" key="16">
    <source>
        <dbReference type="Proteomes" id="UP000051297"/>
    </source>
</evidence>
<dbReference type="InterPro" id="IPR036565">
    <property type="entry name" value="Mur-like_cat_sf"/>
</dbReference>
<name>A0A0T5ZY17_UNCKA</name>
<dbReference type="STRING" id="1576480.XU08_C0002G0125"/>
<reference evidence="15 16" key="1">
    <citation type="submission" date="2015-05" db="EMBL/GenBank/DDBJ databases">
        <title>Critical biogeochemical functions in the subsurface are associated with bacteria from new phyla and little studied lineages.</title>
        <authorList>
            <person name="Hug L.A."/>
            <person name="Thomas B.C."/>
            <person name="Sharon I."/>
            <person name="Brown C.T."/>
            <person name="Sharma R."/>
            <person name="Hettich R.L."/>
            <person name="Wilkins M.J."/>
            <person name="Williams K.H."/>
            <person name="Singh A."/>
            <person name="Banfield J.F."/>
        </authorList>
    </citation>
    <scope>NUCLEOTIDE SEQUENCE [LARGE SCALE GENOMIC DNA]</scope>
    <source>
        <strain evidence="15">CSP1-7</strain>
    </source>
</reference>
<evidence type="ECO:0000259" key="13">
    <source>
        <dbReference type="Pfam" id="PF02875"/>
    </source>
</evidence>
<dbReference type="SUPFAM" id="SSF63418">
    <property type="entry name" value="MurE/MurF N-terminal domain"/>
    <property type="match status" value="1"/>
</dbReference>
<dbReference type="GO" id="GO:0005737">
    <property type="term" value="C:cytoplasm"/>
    <property type="evidence" value="ECO:0007669"/>
    <property type="project" value="UniProtKB-SubCell"/>
</dbReference>
<dbReference type="GO" id="GO:0008766">
    <property type="term" value="F:UDP-N-acetylmuramoylalanyl-D-glutamyl-2,6-diaminopimelate-D-alanyl-D-alanine ligase activity"/>
    <property type="evidence" value="ECO:0007669"/>
    <property type="project" value="RHEA"/>
</dbReference>
<evidence type="ECO:0000256" key="5">
    <source>
        <dbReference type="ARBA" id="ARBA00022840"/>
    </source>
</evidence>
<dbReference type="Pfam" id="PF08245">
    <property type="entry name" value="Mur_ligase_M"/>
    <property type="match status" value="1"/>
</dbReference>
<comment type="caution">
    <text evidence="15">The sequence shown here is derived from an EMBL/GenBank/DDBJ whole genome shotgun (WGS) entry which is preliminary data.</text>
</comment>
<dbReference type="GO" id="GO:0009252">
    <property type="term" value="P:peptidoglycan biosynthetic process"/>
    <property type="evidence" value="ECO:0007669"/>
    <property type="project" value="UniProtKB-UniRule"/>
</dbReference>
<dbReference type="EC" id="6.3.2.10" evidence="10 11"/>
<evidence type="ECO:0000256" key="1">
    <source>
        <dbReference type="ARBA" id="ARBA00022490"/>
    </source>
</evidence>
<keyword evidence="8 10" id="KW-0131">Cell cycle</keyword>
<keyword evidence="6 10" id="KW-0133">Cell shape</keyword>
<feature type="domain" description="Mur ligase C-terminal" evidence="13">
    <location>
        <begin position="257"/>
        <end position="340"/>
    </location>
</feature>
<evidence type="ECO:0000256" key="2">
    <source>
        <dbReference type="ARBA" id="ARBA00022598"/>
    </source>
</evidence>
<dbReference type="GO" id="GO:0071555">
    <property type="term" value="P:cell wall organization"/>
    <property type="evidence" value="ECO:0007669"/>
    <property type="project" value="UniProtKB-KW"/>
</dbReference>
<dbReference type="SUPFAM" id="SSF53244">
    <property type="entry name" value="MurD-like peptide ligases, peptide-binding domain"/>
    <property type="match status" value="1"/>
</dbReference>
<dbReference type="Gene3D" id="3.90.190.20">
    <property type="entry name" value="Mur ligase, C-terminal domain"/>
    <property type="match status" value="1"/>
</dbReference>
<dbReference type="InterPro" id="IPR035911">
    <property type="entry name" value="MurE/MurF_N"/>
</dbReference>